<dbReference type="Proteomes" id="UP000295807">
    <property type="component" value="Unassembled WGS sequence"/>
</dbReference>
<proteinExistence type="predicted"/>
<dbReference type="AlphaFoldDB" id="A0A4R3KM43"/>
<gene>
    <name evidence="2" type="ORF">EDD80_11413</name>
</gene>
<protein>
    <submittedName>
        <fullName evidence="2">Uncharacterized protein DUF721</fullName>
    </submittedName>
</protein>
<name>A0A4R3KM43_9SPHI</name>
<sequence length="114" mass="13161">MVKLKLISTGSRKKESRSMKKGNEHSLKEAVDLLLETYKIKGKFQETAIVAHWEEIMGKTIASRTTELFIKDKKLFLKLNSSVLRNELQMARQKIIELLNDRAGSEIIREVVFL</sequence>
<dbReference type="EMBL" id="SMAD01000014">
    <property type="protein sequence ID" value="TCS85143.1"/>
    <property type="molecule type" value="Genomic_DNA"/>
</dbReference>
<organism evidence="2 3">
    <name type="scientific">Anseongella ginsenosidimutans</name>
    <dbReference type="NCBI Taxonomy" id="496056"/>
    <lineage>
        <taxon>Bacteria</taxon>
        <taxon>Pseudomonadati</taxon>
        <taxon>Bacteroidota</taxon>
        <taxon>Sphingobacteriia</taxon>
        <taxon>Sphingobacteriales</taxon>
        <taxon>Sphingobacteriaceae</taxon>
        <taxon>Anseongella</taxon>
    </lineage>
</organism>
<evidence type="ECO:0000313" key="2">
    <source>
        <dbReference type="EMBL" id="TCS85143.1"/>
    </source>
</evidence>
<keyword evidence="3" id="KW-1185">Reference proteome</keyword>
<feature type="region of interest" description="Disordered" evidence="1">
    <location>
        <begin position="1"/>
        <end position="24"/>
    </location>
</feature>
<dbReference type="InterPro" id="IPR007922">
    <property type="entry name" value="DciA-like"/>
</dbReference>
<evidence type="ECO:0000256" key="1">
    <source>
        <dbReference type="SAM" id="MobiDB-lite"/>
    </source>
</evidence>
<accession>A0A4R3KM43</accession>
<feature type="compositionally biased region" description="Basic and acidic residues" evidence="1">
    <location>
        <begin position="12"/>
        <end position="24"/>
    </location>
</feature>
<evidence type="ECO:0000313" key="3">
    <source>
        <dbReference type="Proteomes" id="UP000295807"/>
    </source>
</evidence>
<dbReference type="Pfam" id="PF05258">
    <property type="entry name" value="DciA"/>
    <property type="match status" value="1"/>
</dbReference>
<dbReference type="PANTHER" id="PTHR36456">
    <property type="entry name" value="UPF0232 PROTEIN SCO3875"/>
    <property type="match status" value="1"/>
</dbReference>
<comment type="caution">
    <text evidence="2">The sequence shown here is derived from an EMBL/GenBank/DDBJ whole genome shotgun (WGS) entry which is preliminary data.</text>
</comment>
<dbReference type="PANTHER" id="PTHR36456:SF1">
    <property type="entry name" value="UPF0232 PROTEIN SCO3875"/>
    <property type="match status" value="1"/>
</dbReference>
<reference evidence="2 3" key="1">
    <citation type="submission" date="2019-03" db="EMBL/GenBank/DDBJ databases">
        <title>Genomic Encyclopedia of Type Strains, Phase IV (KMG-IV): sequencing the most valuable type-strain genomes for metagenomic binning, comparative biology and taxonomic classification.</title>
        <authorList>
            <person name="Goeker M."/>
        </authorList>
    </citation>
    <scope>NUCLEOTIDE SEQUENCE [LARGE SCALE GENOMIC DNA]</scope>
    <source>
        <strain evidence="2 3">DSM 21100</strain>
    </source>
</reference>